<dbReference type="Proteomes" id="UP000438093">
    <property type="component" value="Unassembled WGS sequence"/>
</dbReference>
<evidence type="ECO:0008006" key="3">
    <source>
        <dbReference type="Google" id="ProtNLM"/>
    </source>
</evidence>
<gene>
    <name evidence="1" type="ORF">GJG86_08875</name>
</gene>
<dbReference type="RefSeq" id="WP_154333462.1">
    <property type="nucleotide sequence ID" value="NZ_VTFY01000007.1"/>
</dbReference>
<dbReference type="AlphaFoldDB" id="A0A6N7RNQ1"/>
<protein>
    <recommendedName>
        <fullName evidence="3">Bacteriophage abortive infection AbiH</fullName>
    </recommendedName>
</protein>
<name>A0A6N7RNQ1_9ACTN</name>
<comment type="caution">
    <text evidence="1">The sequence shown here is derived from an EMBL/GenBank/DDBJ whole genome shotgun (WGS) entry which is preliminary data.</text>
</comment>
<evidence type="ECO:0000313" key="2">
    <source>
        <dbReference type="Proteomes" id="UP000438093"/>
    </source>
</evidence>
<keyword evidence="2" id="KW-1185">Reference proteome</keyword>
<reference evidence="2" key="1">
    <citation type="submission" date="2019-08" db="EMBL/GenBank/DDBJ databases">
        <title>Arthrobacter sp. nov., isolated from plateau pika and Tibetan wild ass.</title>
        <authorList>
            <person name="Ge Y."/>
        </authorList>
    </citation>
    <scope>NUCLEOTIDE SEQUENCE [LARGE SCALE GENOMIC DNA]</scope>
    <source>
        <strain evidence="2">HF-4214</strain>
    </source>
</reference>
<evidence type="ECO:0000313" key="1">
    <source>
        <dbReference type="EMBL" id="MRX82607.1"/>
    </source>
</evidence>
<sequence length="361" mass="41972">MHIAFLIGNGFDLRVGLNTKYSEFVEYYVNPIDFESVGVIEEFKERIRNDLRENSLKNDSQFEDKWANCELQKGRDTLQFDLIQEYYDCWDDFFNGLVDYLKIEESRVDFSYDPDGVASEFLRSIANFSSCLSSREVDELNKIRDKYSHEQTFYDFLIFNYTSVFDQCVSLAKESEDKSAIIRSYPGRRIQDQIGRVCHPHGSLENGNIIFGVNDENQISNKVFLEDPDFKIDCIKTAANYDCGAYQEDEAKRIIEASSIVYVFGMSIGETDDLWWGCLGRWLQESTNRMLIIHSFSIVPNTQPRQRASKRREMRDWFFTRAGIDEEGAKEALSSRILIDFNPDIFSLDFSLRLTGRTEAP</sequence>
<dbReference type="Pfam" id="PF14253">
    <property type="entry name" value="AbiH"/>
    <property type="match status" value="1"/>
</dbReference>
<accession>A0A6N7RNQ1</accession>
<organism evidence="1 2">
    <name type="scientific">Eggerthella guodeyinii</name>
    <dbReference type="NCBI Taxonomy" id="2690837"/>
    <lineage>
        <taxon>Bacteria</taxon>
        <taxon>Bacillati</taxon>
        <taxon>Actinomycetota</taxon>
        <taxon>Coriobacteriia</taxon>
        <taxon>Eggerthellales</taxon>
        <taxon>Eggerthellaceae</taxon>
        <taxon>Eggerthella</taxon>
    </lineage>
</organism>
<proteinExistence type="predicted"/>
<dbReference type="InterPro" id="IPR025935">
    <property type="entry name" value="AbiH"/>
</dbReference>
<dbReference type="EMBL" id="VTFY01000007">
    <property type="protein sequence ID" value="MRX82607.1"/>
    <property type="molecule type" value="Genomic_DNA"/>
</dbReference>